<evidence type="ECO:0000256" key="15">
    <source>
        <dbReference type="ARBA" id="ARBA00043143"/>
    </source>
</evidence>
<feature type="domain" description="Pseudouridine synthase RsuA/RluA-like" evidence="16">
    <location>
        <begin position="27"/>
        <end position="171"/>
    </location>
</feature>
<keyword evidence="3" id="KW-0819">tRNA processing</keyword>
<evidence type="ECO:0000256" key="13">
    <source>
        <dbReference type="ARBA" id="ARBA00042844"/>
    </source>
</evidence>
<name>A0A2C9CTL2_9RHOB</name>
<sequence length="217" mass="24500">MVNIKPPPLLIYRPPVVPVEVVHVDEHLLIVAKPAGLLSVPGNVFTDSLELRLRQVYPEALLIHRLDMDTSGIMVFARTVLAQRHLNWQFEKRTLRKQYVARVGGQVAGQAGFVALPLCPDWPNRPLQKVDFEQGKPCLTHWSVRERGEDNTLLTLIPSTGRTHQLRVHCRALGHTIMGDRFYAGAKAPRLMLHAETLSLRHPDGGAWHTFEVPPQF</sequence>
<dbReference type="GO" id="GO:0003723">
    <property type="term" value="F:RNA binding"/>
    <property type="evidence" value="ECO:0007669"/>
    <property type="project" value="InterPro"/>
</dbReference>
<dbReference type="InterPro" id="IPR020103">
    <property type="entry name" value="PsdUridine_synth_cat_dom_sf"/>
</dbReference>
<organism evidence="17 18">
    <name type="scientific">Pontivivens marinum</name>
    <dbReference type="NCBI Taxonomy" id="1690039"/>
    <lineage>
        <taxon>Bacteria</taxon>
        <taxon>Pseudomonadati</taxon>
        <taxon>Pseudomonadota</taxon>
        <taxon>Alphaproteobacteria</taxon>
        <taxon>Rhodobacterales</taxon>
        <taxon>Paracoccaceae</taxon>
        <taxon>Pontivivens</taxon>
    </lineage>
</organism>
<dbReference type="AlphaFoldDB" id="A0A2C9CTL2"/>
<evidence type="ECO:0000259" key="16">
    <source>
        <dbReference type="Pfam" id="PF00849"/>
    </source>
</evidence>
<dbReference type="EC" id="5.4.99.28" evidence="8"/>
<dbReference type="InterPro" id="IPR006145">
    <property type="entry name" value="PsdUridine_synth_RsuA/RluA"/>
</dbReference>
<comment type="similarity">
    <text evidence="1">Belongs to the pseudouridine synthase RluA family.</text>
</comment>
<dbReference type="InterPro" id="IPR006224">
    <property type="entry name" value="PsdUridine_synth_RluA-like_CS"/>
</dbReference>
<dbReference type="PROSITE" id="PS01129">
    <property type="entry name" value="PSI_RLU"/>
    <property type="match status" value="1"/>
</dbReference>
<keyword evidence="18" id="KW-1185">Reference proteome</keyword>
<dbReference type="RefSeq" id="WP_180955986.1">
    <property type="nucleotide sequence ID" value="NZ_OCTN01000005.1"/>
</dbReference>
<evidence type="ECO:0000256" key="12">
    <source>
        <dbReference type="ARBA" id="ARBA00042372"/>
    </source>
</evidence>
<evidence type="ECO:0000256" key="11">
    <source>
        <dbReference type="ARBA" id="ARBA00041266"/>
    </source>
</evidence>
<dbReference type="EC" id="5.4.99.29" evidence="9"/>
<dbReference type="GO" id="GO:0160151">
    <property type="term" value="F:tRNA pseudouridine(32) synthase activity"/>
    <property type="evidence" value="ECO:0007669"/>
    <property type="project" value="UniProtKB-EC"/>
</dbReference>
<comment type="catalytic activity">
    <reaction evidence="5">
        <text>uridine(32) in tRNA = pseudouridine(32) in tRNA</text>
        <dbReference type="Rhea" id="RHEA:42544"/>
        <dbReference type="Rhea" id="RHEA-COMP:10107"/>
        <dbReference type="Rhea" id="RHEA-COMP:10108"/>
        <dbReference type="ChEBI" id="CHEBI:65314"/>
        <dbReference type="ChEBI" id="CHEBI:65315"/>
        <dbReference type="EC" id="5.4.99.28"/>
    </reaction>
</comment>
<accession>A0A2C9CTL2</accession>
<dbReference type="GO" id="GO:0008033">
    <property type="term" value="P:tRNA processing"/>
    <property type="evidence" value="ECO:0007669"/>
    <property type="project" value="UniProtKB-KW"/>
</dbReference>
<evidence type="ECO:0000256" key="8">
    <source>
        <dbReference type="ARBA" id="ARBA00038944"/>
    </source>
</evidence>
<dbReference type="CDD" id="cd02869">
    <property type="entry name" value="PseudoU_synth_RluA_like"/>
    <property type="match status" value="1"/>
</dbReference>
<evidence type="ECO:0000256" key="14">
    <source>
        <dbReference type="ARBA" id="ARBA00042883"/>
    </source>
</evidence>
<proteinExistence type="inferred from homology"/>
<evidence type="ECO:0000256" key="5">
    <source>
        <dbReference type="ARBA" id="ARBA00036184"/>
    </source>
</evidence>
<dbReference type="PANTHER" id="PTHR21600:SF91">
    <property type="entry name" value="DUAL-SPECIFICITY RNA PSEUDOURIDINE SYNTHASE RLUA"/>
    <property type="match status" value="1"/>
</dbReference>
<comment type="catalytic activity">
    <reaction evidence="6">
        <text>uridine(746) in 23S rRNA = pseudouridine(746) in 23S rRNA</text>
        <dbReference type="Rhea" id="RHEA:42548"/>
        <dbReference type="Rhea" id="RHEA-COMP:10109"/>
        <dbReference type="Rhea" id="RHEA-COMP:10110"/>
        <dbReference type="ChEBI" id="CHEBI:65314"/>
        <dbReference type="ChEBI" id="CHEBI:65315"/>
        <dbReference type="EC" id="5.4.99.29"/>
    </reaction>
</comment>
<dbReference type="Proteomes" id="UP000220034">
    <property type="component" value="Unassembled WGS sequence"/>
</dbReference>
<evidence type="ECO:0000313" key="17">
    <source>
        <dbReference type="EMBL" id="SOH94664.1"/>
    </source>
</evidence>
<evidence type="ECO:0000256" key="10">
    <source>
        <dbReference type="ARBA" id="ARBA00039988"/>
    </source>
</evidence>
<dbReference type="SUPFAM" id="SSF55120">
    <property type="entry name" value="Pseudouridine synthase"/>
    <property type="match status" value="1"/>
</dbReference>
<evidence type="ECO:0000256" key="4">
    <source>
        <dbReference type="ARBA" id="ARBA00023235"/>
    </source>
</evidence>
<dbReference type="GO" id="GO:0160142">
    <property type="term" value="F:23S rRNA pseudouridine(746) synthase activity"/>
    <property type="evidence" value="ECO:0007669"/>
    <property type="project" value="UniProtKB-EC"/>
</dbReference>
<dbReference type="GO" id="GO:0000455">
    <property type="term" value="P:enzyme-directed rRNA pseudouridine synthesis"/>
    <property type="evidence" value="ECO:0007669"/>
    <property type="project" value="TreeGrafter"/>
</dbReference>
<gene>
    <name evidence="17" type="ORF">SAMN06273572_10586</name>
</gene>
<dbReference type="InterPro" id="IPR050188">
    <property type="entry name" value="RluA_PseudoU_synthase"/>
</dbReference>
<comment type="function">
    <text evidence="7">Dual specificity enzyme that catalyzes the synthesis of pseudouridine from uracil-746 in 23S ribosomal RNA and from uracil-32 in the anticodon stem and loop of transfer RNAs.</text>
</comment>
<dbReference type="Pfam" id="PF00849">
    <property type="entry name" value="PseudoU_synth_2"/>
    <property type="match status" value="1"/>
</dbReference>
<reference evidence="18" key="1">
    <citation type="submission" date="2017-09" db="EMBL/GenBank/DDBJ databases">
        <authorList>
            <person name="Varghese N."/>
            <person name="Submissions S."/>
        </authorList>
    </citation>
    <scope>NUCLEOTIDE SEQUENCE [LARGE SCALE GENOMIC DNA]</scope>
    <source>
        <strain evidence="18">C7</strain>
    </source>
</reference>
<dbReference type="Gene3D" id="3.30.2350.10">
    <property type="entry name" value="Pseudouridine synthase"/>
    <property type="match status" value="1"/>
</dbReference>
<evidence type="ECO:0000256" key="2">
    <source>
        <dbReference type="ARBA" id="ARBA00022552"/>
    </source>
</evidence>
<keyword evidence="4" id="KW-0413">Isomerase</keyword>
<protein>
    <recommendedName>
        <fullName evidence="10">Dual-specificity RNA pseudouridine synthase RluA</fullName>
        <ecNumber evidence="8">5.4.99.28</ecNumber>
        <ecNumber evidence="9">5.4.99.29</ecNumber>
    </recommendedName>
    <alternativeName>
        <fullName evidence="11">23S rRNA pseudouridine(746) synthase</fullName>
    </alternativeName>
    <alternativeName>
        <fullName evidence="14">Ribosomal large subunit pseudouridine synthase A</fullName>
    </alternativeName>
    <alternativeName>
        <fullName evidence="13">rRNA pseudouridylate synthase A</fullName>
    </alternativeName>
    <alternativeName>
        <fullName evidence="15">rRNA-uridine isomerase A</fullName>
    </alternativeName>
    <alternativeName>
        <fullName evidence="12">tRNA pseudouridine(32) synthase</fullName>
    </alternativeName>
</protein>
<evidence type="ECO:0000256" key="3">
    <source>
        <dbReference type="ARBA" id="ARBA00022694"/>
    </source>
</evidence>
<keyword evidence="2" id="KW-0698">rRNA processing</keyword>
<dbReference type="PANTHER" id="PTHR21600">
    <property type="entry name" value="MITOCHONDRIAL RNA PSEUDOURIDINE SYNTHASE"/>
    <property type="match status" value="1"/>
</dbReference>
<evidence type="ECO:0000313" key="18">
    <source>
        <dbReference type="Proteomes" id="UP000220034"/>
    </source>
</evidence>
<dbReference type="EMBL" id="OCTN01000005">
    <property type="protein sequence ID" value="SOH94664.1"/>
    <property type="molecule type" value="Genomic_DNA"/>
</dbReference>
<evidence type="ECO:0000256" key="1">
    <source>
        <dbReference type="ARBA" id="ARBA00010876"/>
    </source>
</evidence>
<evidence type="ECO:0000256" key="7">
    <source>
        <dbReference type="ARBA" id="ARBA00037305"/>
    </source>
</evidence>
<evidence type="ECO:0000256" key="6">
    <source>
        <dbReference type="ARBA" id="ARBA00036916"/>
    </source>
</evidence>
<evidence type="ECO:0000256" key="9">
    <source>
        <dbReference type="ARBA" id="ARBA00038945"/>
    </source>
</evidence>